<dbReference type="Gene3D" id="1.10.110.10">
    <property type="entry name" value="Plant lipid-transfer and hydrophobic proteins"/>
    <property type="match status" value="1"/>
</dbReference>
<evidence type="ECO:0000256" key="1">
    <source>
        <dbReference type="ARBA" id="ARBA00022448"/>
    </source>
</evidence>
<evidence type="ECO:0000259" key="4">
    <source>
        <dbReference type="Pfam" id="PF00234"/>
    </source>
</evidence>
<dbReference type="EMBL" id="AB638715">
    <property type="protein sequence ID" value="BAM28757.1"/>
    <property type="molecule type" value="mRNA"/>
</dbReference>
<keyword evidence="3" id="KW-0732">Signal</keyword>
<dbReference type="Pfam" id="PF00234">
    <property type="entry name" value="Tryp_alpha_amyl"/>
    <property type="match status" value="1"/>
</dbReference>
<dbReference type="GO" id="GO:0008289">
    <property type="term" value="F:lipid binding"/>
    <property type="evidence" value="ECO:0007669"/>
    <property type="project" value="UniProtKB-KW"/>
</dbReference>
<keyword evidence="1" id="KW-0813">Transport</keyword>
<dbReference type="InterPro" id="IPR036312">
    <property type="entry name" value="Bifun_inhib/LTP/seed_sf"/>
</dbReference>
<protein>
    <submittedName>
        <fullName evidence="5">Lipid transfer protein homolog</fullName>
    </submittedName>
</protein>
<dbReference type="GO" id="GO:0006869">
    <property type="term" value="P:lipid transport"/>
    <property type="evidence" value="ECO:0007669"/>
    <property type="project" value="InterPro"/>
</dbReference>
<proteinExistence type="evidence at transcript level"/>
<dbReference type="PANTHER" id="PTHR33214:SF69">
    <property type="entry name" value="BIFUNCTIONAL INHIBITOR_LIPID-TRANSFER PROTEIN_SEED STORAGE 2S ALBUMIN SUPERFAMILY PROTEIN"/>
    <property type="match status" value="1"/>
</dbReference>
<organism evidence="5">
    <name type="scientific">Gentiana triflora</name>
    <name type="common">Clustered gentian</name>
    <dbReference type="NCBI Taxonomy" id="55190"/>
    <lineage>
        <taxon>Eukaryota</taxon>
        <taxon>Viridiplantae</taxon>
        <taxon>Streptophyta</taxon>
        <taxon>Embryophyta</taxon>
        <taxon>Tracheophyta</taxon>
        <taxon>Spermatophyta</taxon>
        <taxon>Magnoliopsida</taxon>
        <taxon>eudicotyledons</taxon>
        <taxon>Gunneridae</taxon>
        <taxon>Pentapetalae</taxon>
        <taxon>asterids</taxon>
        <taxon>lamiids</taxon>
        <taxon>Gentianales</taxon>
        <taxon>Gentianaceae</taxon>
        <taxon>Gentianeae</taxon>
        <taxon>Gentianinae</taxon>
        <taxon>Gentiana</taxon>
    </lineage>
</organism>
<dbReference type="InterPro" id="IPR016140">
    <property type="entry name" value="Bifunc_inhib/LTP/seed_store"/>
</dbReference>
<accession>I7GY35</accession>
<reference evidence="5" key="1">
    <citation type="submission" date="2011-06" db="EMBL/GenBank/DDBJ databases">
        <title>Lipid transfer protein homolog from gentian has an antimicrobial property and confirms resistance to Botrytis cinerea in transgenic tobacco.</title>
        <authorList>
            <person name="Kiba A."/>
            <person name="Nakatsuka T."/>
            <person name="Yamamura S."/>
            <person name="Nishihara M."/>
        </authorList>
    </citation>
    <scope>NUCLEOTIDE SEQUENCE</scope>
</reference>
<dbReference type="PANTHER" id="PTHR33214">
    <property type="entry name" value="BIFUNCTIONAL INHIBITOR/LIPID-TRANSFER PROTEIN/SEED STORAGE 2S ALBUMIN SUPERFAMILY PROTEIN"/>
    <property type="match status" value="1"/>
</dbReference>
<keyword evidence="2" id="KW-0446">Lipid-binding</keyword>
<feature type="chain" id="PRO_5003710240" evidence="3">
    <location>
        <begin position="26"/>
        <end position="95"/>
    </location>
</feature>
<dbReference type="InterPro" id="IPR033872">
    <property type="entry name" value="nsLTP2"/>
</dbReference>
<feature type="signal peptide" evidence="3">
    <location>
        <begin position="1"/>
        <end position="25"/>
    </location>
</feature>
<dbReference type="AlphaFoldDB" id="I7GY35"/>
<evidence type="ECO:0000313" key="5">
    <source>
        <dbReference type="EMBL" id="BAM28757.1"/>
    </source>
</evidence>
<sequence length="95" mass="10153">MRTSSLAVFAMLLLLILAGANLSAAAVCNLGALQRPCAAVLGRGSPPSPQCCFALRQQLPCYCGYLRKYPSLRNLISPSTARTVSRICRIGIPRC</sequence>
<name>I7GY35_GENTR</name>
<evidence type="ECO:0000256" key="2">
    <source>
        <dbReference type="ARBA" id="ARBA00023121"/>
    </source>
</evidence>
<feature type="domain" description="Bifunctional inhibitor/plant lipid transfer protein/seed storage helical" evidence="4">
    <location>
        <begin position="34"/>
        <end position="95"/>
    </location>
</feature>
<gene>
    <name evidence="5" type="primary">GtLTP2</name>
</gene>
<dbReference type="SUPFAM" id="SSF47699">
    <property type="entry name" value="Bifunctional inhibitor/lipid-transfer protein/seed storage 2S albumin"/>
    <property type="match status" value="1"/>
</dbReference>
<evidence type="ECO:0000256" key="3">
    <source>
        <dbReference type="SAM" id="SignalP"/>
    </source>
</evidence>